<evidence type="ECO:0000313" key="2">
    <source>
        <dbReference type="EMBL" id="RAR01187.1"/>
    </source>
</evidence>
<dbReference type="SUPFAM" id="SSF50978">
    <property type="entry name" value="WD40 repeat-like"/>
    <property type="match status" value="1"/>
</dbReference>
<keyword evidence="3" id="KW-1185">Reference proteome</keyword>
<feature type="compositionally biased region" description="Polar residues" evidence="1">
    <location>
        <begin position="102"/>
        <end position="116"/>
    </location>
</feature>
<feature type="compositionally biased region" description="Polar residues" evidence="1">
    <location>
        <begin position="209"/>
        <end position="239"/>
    </location>
</feature>
<accession>A0A364MSQ2</accession>
<dbReference type="SUPFAM" id="SSF55961">
    <property type="entry name" value="Bet v1-like"/>
    <property type="match status" value="1"/>
</dbReference>
<dbReference type="OrthoDB" id="289913at2759"/>
<dbReference type="Proteomes" id="UP000249619">
    <property type="component" value="Unassembled WGS sequence"/>
</dbReference>
<dbReference type="EMBL" id="QGDH01000289">
    <property type="protein sequence ID" value="RAR01187.1"/>
    <property type="molecule type" value="Genomic_DNA"/>
</dbReference>
<feature type="compositionally biased region" description="Basic and acidic residues" evidence="1">
    <location>
        <begin position="117"/>
        <end position="129"/>
    </location>
</feature>
<dbReference type="AlphaFoldDB" id="A0A364MSQ2"/>
<dbReference type="GO" id="GO:0034058">
    <property type="term" value="P:endosomal vesicle fusion"/>
    <property type="evidence" value="ECO:0007669"/>
    <property type="project" value="TreeGrafter"/>
</dbReference>
<evidence type="ECO:0000256" key="1">
    <source>
        <dbReference type="SAM" id="MobiDB-lite"/>
    </source>
</evidence>
<dbReference type="GO" id="GO:0030897">
    <property type="term" value="C:HOPS complex"/>
    <property type="evidence" value="ECO:0007669"/>
    <property type="project" value="TreeGrafter"/>
</dbReference>
<proteinExistence type="predicted"/>
<feature type="region of interest" description="Disordered" evidence="1">
    <location>
        <begin position="95"/>
        <end position="286"/>
    </location>
</feature>
<gene>
    <name evidence="2" type="ORF">DDE83_008967</name>
</gene>
<dbReference type="PANTHER" id="PTHR12616:SF8">
    <property type="entry name" value="VACUOLAR PROTEIN SORTING-ASSOCIATED PROTEIN 8 HOMOLOG"/>
    <property type="match status" value="1"/>
</dbReference>
<dbReference type="GO" id="GO:0005770">
    <property type="term" value="C:late endosome"/>
    <property type="evidence" value="ECO:0007669"/>
    <property type="project" value="TreeGrafter"/>
</dbReference>
<dbReference type="InterPro" id="IPR045111">
    <property type="entry name" value="Vps41/Vps8"/>
</dbReference>
<dbReference type="PANTHER" id="PTHR12616">
    <property type="entry name" value="VACUOLAR PROTEIN SORTING VPS41"/>
    <property type="match status" value="1"/>
</dbReference>
<feature type="compositionally biased region" description="Low complexity" evidence="1">
    <location>
        <begin position="130"/>
        <end position="139"/>
    </location>
</feature>
<dbReference type="InterPro" id="IPR036322">
    <property type="entry name" value="WD40_repeat_dom_sf"/>
</dbReference>
<comment type="caution">
    <text evidence="2">The sequence shown here is derived from an EMBL/GenBank/DDBJ whole genome shotgun (WGS) entry which is preliminary data.</text>
</comment>
<protein>
    <submittedName>
        <fullName evidence="2">Vacuolar assembly sorting protein</fullName>
    </submittedName>
</protein>
<evidence type="ECO:0000313" key="3">
    <source>
        <dbReference type="Proteomes" id="UP000249619"/>
    </source>
</evidence>
<dbReference type="STRING" id="183478.A0A364MSQ2"/>
<reference evidence="3" key="1">
    <citation type="submission" date="2018-05" db="EMBL/GenBank/DDBJ databases">
        <title>Draft genome sequence of Stemphylium lycopersici strain CIDEFI 213.</title>
        <authorList>
            <person name="Medina R."/>
            <person name="Franco M.E.E."/>
            <person name="Lucentini C.G."/>
            <person name="Saparrat M.C.N."/>
            <person name="Balatti P.A."/>
        </authorList>
    </citation>
    <scope>NUCLEOTIDE SEQUENCE [LARGE SCALE GENOMIC DNA]</scope>
    <source>
        <strain evidence="3">CIDEFI 213</strain>
    </source>
</reference>
<feature type="compositionally biased region" description="Low complexity" evidence="1">
    <location>
        <begin position="257"/>
        <end position="269"/>
    </location>
</feature>
<name>A0A364MSQ2_STELY</name>
<sequence length="574" mass="61847">MGVMNVTSETIFNYPPDVIYDFVGNPVNWGRTYKGSAGLPSDAKKLNLPLKVGEVWTEKVALAEKTYHAKWVLEIADRGRKFAFRQTAFSSSFPVGHITPVPRTTTETPASPSVNARESRSYTTERVDMSSDSGESHSSAHNNHGDEIDMGEGAMGASDMEDNDDAQSLDNGPEGLTFVRTRSRNTHEEAQESASELSVRPRLTVEESPASTDTPDDTPSVQGSGISSPTSSVPVSHNSLRALRPTSLQPFERRFSSRLSPSPLSSPARGHNAAFHQLSDDGSETPQAPWEVVRWTKLKKITSQVFSEIGKRNFGRPTCLNVTVSLAISTSKGYILIFDYQQVLKSIIGPGTKAVECGSITSLAIAADHSTIAGGHATGHIFAWELAKPAKPFLHISPLERANLEDHKSDGHVSAVAILHLGFLGTRHTALVSADDAGMAFSHLATCGLGAIARTFKTTRILGRYPTSAKSLEKPRKPSSVLAFAPLRLGNVEQPTDSIGLTALLTPYLLVIVSTTPVAQTQHKAPRPKDVQAHSALSGCLAWFPAVKLKPPPVLGMQSPRPSSYIAGRMSLLY</sequence>
<organism evidence="2 3">
    <name type="scientific">Stemphylium lycopersici</name>
    <name type="common">Tomato gray leaf spot disease fungus</name>
    <name type="synonym">Thyrospora lycopersici</name>
    <dbReference type="NCBI Taxonomy" id="183478"/>
    <lineage>
        <taxon>Eukaryota</taxon>
        <taxon>Fungi</taxon>
        <taxon>Dikarya</taxon>
        <taxon>Ascomycota</taxon>
        <taxon>Pezizomycotina</taxon>
        <taxon>Dothideomycetes</taxon>
        <taxon>Pleosporomycetidae</taxon>
        <taxon>Pleosporales</taxon>
        <taxon>Pleosporineae</taxon>
        <taxon>Pleosporaceae</taxon>
        <taxon>Stemphylium</taxon>
    </lineage>
</organism>
<dbReference type="GO" id="GO:0006623">
    <property type="term" value="P:protein targeting to vacuole"/>
    <property type="evidence" value="ECO:0007669"/>
    <property type="project" value="InterPro"/>
</dbReference>
<dbReference type="Pfam" id="PF23410">
    <property type="entry name" value="Beta-prop_VPS8"/>
    <property type="match status" value="1"/>
</dbReference>